<dbReference type="PIRSF" id="PIRSF000232">
    <property type="entry name" value="YdjA"/>
    <property type="match status" value="1"/>
</dbReference>
<keyword evidence="11" id="KW-1185">Reference proteome</keyword>
<evidence type="ECO:0000259" key="9">
    <source>
        <dbReference type="Pfam" id="PF00881"/>
    </source>
</evidence>
<dbReference type="GO" id="GO:0016491">
    <property type="term" value="F:oxidoreductase activity"/>
    <property type="evidence" value="ECO:0007669"/>
    <property type="project" value="UniProtKB-UniRule"/>
</dbReference>
<dbReference type="InterPro" id="IPR026021">
    <property type="entry name" value="YdjA-like"/>
</dbReference>
<keyword evidence="3 7" id="KW-0288">FMN</keyword>
<dbReference type="EMBL" id="AQQY01000002">
    <property type="protein sequence ID" value="KCV83017.1"/>
    <property type="molecule type" value="Genomic_DNA"/>
</dbReference>
<feature type="binding site" evidence="8">
    <location>
        <position position="80"/>
    </location>
    <ligand>
        <name>FMN</name>
        <dbReference type="ChEBI" id="CHEBI:58210"/>
        <note>ligand shared between dimeric partners</note>
    </ligand>
</feature>
<keyword evidence="2 7" id="KW-0285">Flavoprotein</keyword>
<evidence type="ECO:0000256" key="8">
    <source>
        <dbReference type="PIRSR" id="PIRSR000232-1"/>
    </source>
</evidence>
<dbReference type="InterPro" id="IPR052530">
    <property type="entry name" value="NAD(P)H_nitroreductase"/>
</dbReference>
<dbReference type="InterPro" id="IPR029479">
    <property type="entry name" value="Nitroreductase"/>
</dbReference>
<comment type="similarity">
    <text evidence="1 7">Belongs to the nitroreductase family.</text>
</comment>
<evidence type="ECO:0000256" key="6">
    <source>
        <dbReference type="ARBA" id="ARBA00023027"/>
    </source>
</evidence>
<feature type="domain" description="Nitroreductase" evidence="9">
    <location>
        <begin position="51"/>
        <end position="207"/>
    </location>
</feature>
<feature type="binding site" evidence="8">
    <location>
        <position position="84"/>
    </location>
    <ligand>
        <name>FMN</name>
        <dbReference type="ChEBI" id="CHEBI:58210"/>
        <note>ligand shared between dimeric partners</note>
    </ligand>
</feature>
<dbReference type="STRING" id="1461693.ATO10_05387"/>
<comment type="caution">
    <text evidence="10">The sequence shown here is derived from an EMBL/GenBank/DDBJ whole genome shotgun (WGS) entry which is preliminary data.</text>
</comment>
<dbReference type="PANTHER" id="PTHR43821:SF1">
    <property type="entry name" value="NAD(P)H NITROREDUCTASE YDJA-RELATED"/>
    <property type="match status" value="1"/>
</dbReference>
<keyword evidence="5 7" id="KW-0560">Oxidoreductase</keyword>
<gene>
    <name evidence="10" type="ORF">ATO10_05387</name>
</gene>
<accession>A0A058ZPC7</accession>
<protein>
    <recommendedName>
        <fullName evidence="7">Putative NAD(P)H nitroreductase</fullName>
        <ecNumber evidence="7">1.-.-.-</ecNumber>
    </recommendedName>
</protein>
<comment type="cofactor">
    <cofactor evidence="8">
        <name>FMN</name>
        <dbReference type="ChEBI" id="CHEBI:58210"/>
    </cofactor>
    <text evidence="8">Binds 1 FMN per subunit.</text>
</comment>
<evidence type="ECO:0000256" key="1">
    <source>
        <dbReference type="ARBA" id="ARBA00007118"/>
    </source>
</evidence>
<feature type="binding site" description="in other chain" evidence="8">
    <location>
        <begin position="53"/>
        <end position="55"/>
    </location>
    <ligand>
        <name>FMN</name>
        <dbReference type="ChEBI" id="CHEBI:58210"/>
        <note>ligand shared between dimeric partners</note>
    </ligand>
</feature>
<evidence type="ECO:0000256" key="7">
    <source>
        <dbReference type="PIRNR" id="PIRNR000232"/>
    </source>
</evidence>
<dbReference type="Pfam" id="PF00881">
    <property type="entry name" value="Nitroreductase"/>
    <property type="match status" value="1"/>
</dbReference>
<dbReference type="EC" id="1.-.-.-" evidence="7"/>
<feature type="binding site" description="in other chain" evidence="8">
    <location>
        <begin position="176"/>
        <end position="178"/>
    </location>
    <ligand>
        <name>FMN</name>
        <dbReference type="ChEBI" id="CHEBI:58210"/>
        <note>ligand shared between dimeric partners</note>
    </ligand>
</feature>
<dbReference type="AlphaFoldDB" id="A0A058ZPC7"/>
<name>A0A058ZPC7_9RHOB</name>
<dbReference type="eggNOG" id="COG0778">
    <property type="taxonomic scope" value="Bacteria"/>
</dbReference>
<dbReference type="Gene3D" id="3.40.109.10">
    <property type="entry name" value="NADH Oxidase"/>
    <property type="match status" value="1"/>
</dbReference>
<dbReference type="CDD" id="cd02135">
    <property type="entry name" value="YdjA-like"/>
    <property type="match status" value="1"/>
</dbReference>
<evidence type="ECO:0000256" key="5">
    <source>
        <dbReference type="ARBA" id="ARBA00023002"/>
    </source>
</evidence>
<proteinExistence type="inferred from homology"/>
<evidence type="ECO:0000256" key="2">
    <source>
        <dbReference type="ARBA" id="ARBA00022630"/>
    </source>
</evidence>
<dbReference type="SUPFAM" id="SSF55469">
    <property type="entry name" value="FMN-dependent nitroreductase-like"/>
    <property type="match status" value="1"/>
</dbReference>
<evidence type="ECO:0000313" key="11">
    <source>
        <dbReference type="Proteomes" id="UP000024836"/>
    </source>
</evidence>
<dbReference type="PATRIC" id="fig|1461693.3.peg.1099"/>
<reference evidence="10 11" key="1">
    <citation type="submission" date="2013-04" db="EMBL/GenBank/DDBJ databases">
        <title>Shimia sp. 22II-S11-Z10 Genome Sequencing.</title>
        <authorList>
            <person name="Lai Q."/>
            <person name="Li G."/>
            <person name="Shao Z."/>
        </authorList>
    </citation>
    <scope>NUCLEOTIDE SEQUENCE [LARGE SCALE GENOMIC DNA]</scope>
    <source>
        <strain evidence="11">22II-S11-Z10</strain>
    </source>
</reference>
<keyword evidence="4 7" id="KW-0521">NADP</keyword>
<dbReference type="PANTHER" id="PTHR43821">
    <property type="entry name" value="NAD(P)H NITROREDUCTASE YDJA-RELATED"/>
    <property type="match status" value="1"/>
</dbReference>
<evidence type="ECO:0000256" key="3">
    <source>
        <dbReference type="ARBA" id="ARBA00022643"/>
    </source>
</evidence>
<evidence type="ECO:0000313" key="10">
    <source>
        <dbReference type="EMBL" id="KCV83017.1"/>
    </source>
</evidence>
<organism evidence="10 11">
    <name type="scientific">Actibacterium atlanticum</name>
    <dbReference type="NCBI Taxonomy" id="1461693"/>
    <lineage>
        <taxon>Bacteria</taxon>
        <taxon>Pseudomonadati</taxon>
        <taxon>Pseudomonadota</taxon>
        <taxon>Alphaproteobacteria</taxon>
        <taxon>Rhodobacterales</taxon>
        <taxon>Roseobacteraceae</taxon>
        <taxon>Actibacterium</taxon>
    </lineage>
</organism>
<keyword evidence="6 7" id="KW-0520">NAD</keyword>
<dbReference type="Proteomes" id="UP000024836">
    <property type="component" value="Unassembled WGS sequence"/>
</dbReference>
<dbReference type="InterPro" id="IPR000415">
    <property type="entry name" value="Nitroreductase-like"/>
</dbReference>
<evidence type="ECO:0000256" key="4">
    <source>
        <dbReference type="ARBA" id="ARBA00022857"/>
    </source>
</evidence>
<sequence>MRRQAPLSLGPAGAAIWQQPLEAARDAAKIIPTKPENSMPTRNQAAVDFLTTRRSCPAKLLKAPYPDRAQLEPLLTMAARTPDHGKLEPWRFIVLQGAALTRLADLAEPAGAEAGIPEDKIAKVQTAFASAGLIVAVISSPKPSEKIPLIEQVYSAGSVCLALVNAALASGWGANWISGWAAYEDRFLQPGLGLTAGETVAGYIHLGSCDSTPPDRPRPNLNAITQWVDQ</sequence>